<dbReference type="OrthoDB" id="512217at2"/>
<feature type="transmembrane region" description="Helical" evidence="7">
    <location>
        <begin position="193"/>
        <end position="210"/>
    </location>
</feature>
<feature type="transmembrane region" description="Helical" evidence="7">
    <location>
        <begin position="338"/>
        <end position="360"/>
    </location>
</feature>
<feature type="transmembrane region" description="Helical" evidence="7">
    <location>
        <begin position="435"/>
        <end position="458"/>
    </location>
</feature>
<reference evidence="8 9" key="1">
    <citation type="submission" date="2019-06" db="EMBL/GenBank/DDBJ databases">
        <title>Micromonospora ordensis sp. nov., isolated from deep marine sediment.</title>
        <authorList>
            <person name="Veyisoglu A."/>
            <person name="Carro L."/>
            <person name="Klenk H.-P."/>
            <person name="Sahin N."/>
        </authorList>
    </citation>
    <scope>NUCLEOTIDE SEQUENCE [LARGE SCALE GENOMIC DNA]</scope>
    <source>
        <strain evidence="8 9">S2509</strain>
    </source>
</reference>
<evidence type="ECO:0000256" key="4">
    <source>
        <dbReference type="ARBA" id="ARBA00022989"/>
    </source>
</evidence>
<feature type="transmembrane region" description="Helical" evidence="7">
    <location>
        <begin position="72"/>
        <end position="97"/>
    </location>
</feature>
<feature type="transmembrane region" description="Helical" evidence="7">
    <location>
        <begin position="296"/>
        <end position="317"/>
    </location>
</feature>
<name>A0A5C4QKG7_9ACTN</name>
<feature type="transmembrane region" description="Helical" evidence="7">
    <location>
        <begin position="118"/>
        <end position="140"/>
    </location>
</feature>
<protein>
    <submittedName>
        <fullName evidence="8">Lipopolysaccharide biosynthesis protein</fullName>
    </submittedName>
</protein>
<dbReference type="Pfam" id="PF01943">
    <property type="entry name" value="Polysacc_synt"/>
    <property type="match status" value="1"/>
</dbReference>
<feature type="transmembrane region" description="Helical" evidence="7">
    <location>
        <begin position="268"/>
        <end position="290"/>
    </location>
</feature>
<evidence type="ECO:0000256" key="5">
    <source>
        <dbReference type="ARBA" id="ARBA00023136"/>
    </source>
</evidence>
<keyword evidence="3 7" id="KW-0812">Transmembrane</keyword>
<evidence type="ECO:0000256" key="1">
    <source>
        <dbReference type="ARBA" id="ARBA00004651"/>
    </source>
</evidence>
<dbReference type="EMBL" id="VDFY01000168">
    <property type="protein sequence ID" value="TNH27615.1"/>
    <property type="molecule type" value="Genomic_DNA"/>
</dbReference>
<organism evidence="8 9">
    <name type="scientific">Micromonospora orduensis</name>
    <dbReference type="NCBI Taxonomy" id="1420891"/>
    <lineage>
        <taxon>Bacteria</taxon>
        <taxon>Bacillati</taxon>
        <taxon>Actinomycetota</taxon>
        <taxon>Actinomycetes</taxon>
        <taxon>Micromonosporales</taxon>
        <taxon>Micromonosporaceae</taxon>
        <taxon>Micromonospora</taxon>
    </lineage>
</organism>
<comment type="subcellular location">
    <subcellularLocation>
        <location evidence="1">Cell membrane</location>
        <topology evidence="1">Multi-pass membrane protein</topology>
    </subcellularLocation>
</comment>
<feature type="region of interest" description="Disordered" evidence="6">
    <location>
        <begin position="1"/>
        <end position="33"/>
    </location>
</feature>
<evidence type="ECO:0000256" key="6">
    <source>
        <dbReference type="SAM" id="MobiDB-lite"/>
    </source>
</evidence>
<sequence length="481" mass="50222">MRRPITAEAPSGERPGLVVTDRPAPGNPGAGRSRSRVLAGGILSSLAGKMVGLAAPLLITPLAFRSLGAERYGLWMAVTSLTGMALFADFGLGNGLLTRLARLRGTGERQAAAREVSSAYALLGALSVLLMVALVATLWWVPWPALLGATDPAVAGDARAVVLVCFSAFLANIPLALIQRVQYAHQQVAQSNLWQAGGSLVSVVLVYAAVTGGAGHVLVIAAAVLAVPLVNLANGVCYFAWQDRDLRPRARHVRAEVARGLLRLGVRFFLLSVLASVVLNLDGFLIGRVLGLPAAATYAVVLRMFALLTLFITLVNLPLWPANGEALARGDLAWVRRVTLRMVCLSAGVVALPGLALVLIGNDLLRLWVRAADLPPVSPTLFAGLAVWSVLLAVAAPLFMVQNSVGLLRPQFVGWAACLLLAVPLKIVLADRVGLPGVALASAVTYALTVLPAAVVGYRRVVANRSARPEPAGTAATAVGP</sequence>
<evidence type="ECO:0000256" key="2">
    <source>
        <dbReference type="ARBA" id="ARBA00022475"/>
    </source>
</evidence>
<evidence type="ECO:0000256" key="7">
    <source>
        <dbReference type="SAM" id="Phobius"/>
    </source>
</evidence>
<keyword evidence="4 7" id="KW-1133">Transmembrane helix</keyword>
<dbReference type="InterPro" id="IPR002797">
    <property type="entry name" value="Polysacc_synth"/>
</dbReference>
<dbReference type="Proteomes" id="UP000306145">
    <property type="component" value="Unassembled WGS sequence"/>
</dbReference>
<accession>A0A5C4QKG7</accession>
<comment type="caution">
    <text evidence="8">The sequence shown here is derived from an EMBL/GenBank/DDBJ whole genome shotgun (WGS) entry which is preliminary data.</text>
</comment>
<keyword evidence="9" id="KW-1185">Reference proteome</keyword>
<keyword evidence="2" id="KW-1003">Cell membrane</keyword>
<gene>
    <name evidence="8" type="ORF">FHG89_17465</name>
</gene>
<evidence type="ECO:0000256" key="3">
    <source>
        <dbReference type="ARBA" id="ARBA00022692"/>
    </source>
</evidence>
<dbReference type="PANTHER" id="PTHR30250">
    <property type="entry name" value="PST FAMILY PREDICTED COLANIC ACID TRANSPORTER"/>
    <property type="match status" value="1"/>
</dbReference>
<evidence type="ECO:0000313" key="9">
    <source>
        <dbReference type="Proteomes" id="UP000306145"/>
    </source>
</evidence>
<proteinExistence type="predicted"/>
<feature type="transmembrane region" description="Helical" evidence="7">
    <location>
        <begin position="160"/>
        <end position="181"/>
    </location>
</feature>
<feature type="transmembrane region" description="Helical" evidence="7">
    <location>
        <begin position="216"/>
        <end position="241"/>
    </location>
</feature>
<dbReference type="GO" id="GO:0005886">
    <property type="term" value="C:plasma membrane"/>
    <property type="evidence" value="ECO:0007669"/>
    <property type="project" value="UniProtKB-SubCell"/>
</dbReference>
<dbReference type="RefSeq" id="WP_139585449.1">
    <property type="nucleotide sequence ID" value="NZ_VDFY01000168.1"/>
</dbReference>
<dbReference type="AlphaFoldDB" id="A0A5C4QKG7"/>
<feature type="transmembrane region" description="Helical" evidence="7">
    <location>
        <begin position="380"/>
        <end position="400"/>
    </location>
</feature>
<dbReference type="InterPro" id="IPR050833">
    <property type="entry name" value="Poly_Biosynth_Transport"/>
</dbReference>
<feature type="transmembrane region" description="Helical" evidence="7">
    <location>
        <begin position="412"/>
        <end position="429"/>
    </location>
</feature>
<evidence type="ECO:0000313" key="8">
    <source>
        <dbReference type="EMBL" id="TNH27615.1"/>
    </source>
</evidence>
<feature type="transmembrane region" description="Helical" evidence="7">
    <location>
        <begin position="37"/>
        <end position="60"/>
    </location>
</feature>
<keyword evidence="5 7" id="KW-0472">Membrane</keyword>
<dbReference type="PANTHER" id="PTHR30250:SF26">
    <property type="entry name" value="PSMA PROTEIN"/>
    <property type="match status" value="1"/>
</dbReference>